<protein>
    <submittedName>
        <fullName evidence="1">Uncharacterized protein</fullName>
    </submittedName>
</protein>
<dbReference type="EMBL" id="CM056741">
    <property type="protein sequence ID" value="KAJ8683835.1"/>
    <property type="molecule type" value="Genomic_DNA"/>
</dbReference>
<proteinExistence type="predicted"/>
<evidence type="ECO:0000313" key="2">
    <source>
        <dbReference type="Proteomes" id="UP001239111"/>
    </source>
</evidence>
<comment type="caution">
    <text evidence="1">The sequence shown here is derived from an EMBL/GenBank/DDBJ whole genome shotgun (WGS) entry which is preliminary data.</text>
</comment>
<gene>
    <name evidence="1" type="ORF">QAD02_019627</name>
</gene>
<accession>A0ACC2PPX2</accession>
<name>A0ACC2PPX2_9HYME</name>
<sequence>MAAESWGKIMDSTLSASWSKLLPAAVNADLPRDAPTRETVENIMSLAHNIGGEGFVDIQENEVMEVLLPGGALNAEDIEQLLQDSTQEDEAKDEEAPQEKKEGILKRDYALINSIFMKLFAATTQIYSDTQ</sequence>
<organism evidence="1 2">
    <name type="scientific">Eretmocerus hayati</name>
    <dbReference type="NCBI Taxonomy" id="131215"/>
    <lineage>
        <taxon>Eukaryota</taxon>
        <taxon>Metazoa</taxon>
        <taxon>Ecdysozoa</taxon>
        <taxon>Arthropoda</taxon>
        <taxon>Hexapoda</taxon>
        <taxon>Insecta</taxon>
        <taxon>Pterygota</taxon>
        <taxon>Neoptera</taxon>
        <taxon>Endopterygota</taxon>
        <taxon>Hymenoptera</taxon>
        <taxon>Apocrita</taxon>
        <taxon>Proctotrupomorpha</taxon>
        <taxon>Chalcidoidea</taxon>
        <taxon>Aphelinidae</taxon>
        <taxon>Aphelininae</taxon>
        <taxon>Eretmocerus</taxon>
    </lineage>
</organism>
<keyword evidence="2" id="KW-1185">Reference proteome</keyword>
<reference evidence="1" key="1">
    <citation type="submission" date="2023-04" db="EMBL/GenBank/DDBJ databases">
        <title>A chromosome-level genome assembly of the parasitoid wasp Eretmocerus hayati.</title>
        <authorList>
            <person name="Zhong Y."/>
            <person name="Liu S."/>
            <person name="Liu Y."/>
        </authorList>
    </citation>
    <scope>NUCLEOTIDE SEQUENCE</scope>
    <source>
        <strain evidence="1">ZJU_SS_LIU_2023</strain>
    </source>
</reference>
<evidence type="ECO:0000313" key="1">
    <source>
        <dbReference type="EMBL" id="KAJ8683835.1"/>
    </source>
</evidence>
<dbReference type="Proteomes" id="UP001239111">
    <property type="component" value="Chromosome 1"/>
</dbReference>